<dbReference type="EMBL" id="ABJL02000008">
    <property type="protein sequence ID" value="EDV03306.1"/>
    <property type="molecule type" value="Genomic_DNA"/>
</dbReference>
<reference evidence="2 3" key="2">
    <citation type="submission" date="2008-04" db="EMBL/GenBank/DDBJ databases">
        <authorList>
            <person name="Fulton L."/>
            <person name="Clifton S."/>
            <person name="Fulton B."/>
            <person name="Xu J."/>
            <person name="Minx P."/>
            <person name="Pepin K.H."/>
            <person name="Johnson M."/>
            <person name="Thiruvilangam P."/>
            <person name="Bhonagiri V."/>
            <person name="Nash W.E."/>
            <person name="Mardis E.R."/>
            <person name="Wilson R.K."/>
        </authorList>
    </citation>
    <scope>NUCLEOTIDE SEQUENCE [LARGE SCALE GENOMIC DNA]</scope>
    <source>
        <strain evidence="2 3">DSM 17393</strain>
    </source>
</reference>
<dbReference type="Proteomes" id="UP000004596">
    <property type="component" value="Unassembled WGS sequence"/>
</dbReference>
<dbReference type="STRING" id="471870.BACINT_02422"/>
<organism evidence="2 3">
    <name type="scientific">Bacteroides intestinalis DSM 17393</name>
    <dbReference type="NCBI Taxonomy" id="471870"/>
    <lineage>
        <taxon>Bacteria</taxon>
        <taxon>Pseudomonadati</taxon>
        <taxon>Bacteroidota</taxon>
        <taxon>Bacteroidia</taxon>
        <taxon>Bacteroidales</taxon>
        <taxon>Bacteroidaceae</taxon>
        <taxon>Bacteroides</taxon>
    </lineage>
</organism>
<protein>
    <submittedName>
        <fullName evidence="2">Putative ACR, COG1678</fullName>
    </submittedName>
</protein>
<proteinExistence type="inferred from homology"/>
<evidence type="ECO:0000256" key="1">
    <source>
        <dbReference type="ARBA" id="ARBA00009600"/>
    </source>
</evidence>
<dbReference type="SUPFAM" id="SSF143456">
    <property type="entry name" value="VC0467-like"/>
    <property type="match status" value="1"/>
</dbReference>
<name>B3CE02_9BACE</name>
<evidence type="ECO:0000313" key="3">
    <source>
        <dbReference type="Proteomes" id="UP000004596"/>
    </source>
</evidence>
<evidence type="ECO:0000313" key="2">
    <source>
        <dbReference type="EMBL" id="EDV03306.1"/>
    </source>
</evidence>
<gene>
    <name evidence="2" type="ORF">BACINT_02422</name>
</gene>
<dbReference type="InterPro" id="IPR003774">
    <property type="entry name" value="AlgH-like"/>
</dbReference>
<comment type="similarity">
    <text evidence="1">Belongs to the UPF0301 (AlgH) family.</text>
</comment>
<dbReference type="eggNOG" id="COG1678">
    <property type="taxonomic scope" value="Bacteria"/>
</dbReference>
<comment type="caution">
    <text evidence="2">The sequence shown here is derived from an EMBL/GenBank/DDBJ whole genome shotgun (WGS) entry which is preliminary data.</text>
</comment>
<accession>B3CE02</accession>
<reference evidence="2 3" key="1">
    <citation type="submission" date="2008-04" db="EMBL/GenBank/DDBJ databases">
        <title>Draft genome sequence of Bacteroides intestinalis (DSM 17393).</title>
        <authorList>
            <person name="Sudarsanam P."/>
            <person name="Ley R."/>
            <person name="Guruge J."/>
            <person name="Turnbaugh P.J."/>
            <person name="Mahowald M."/>
            <person name="Liep D."/>
            <person name="Gordon J."/>
        </authorList>
    </citation>
    <scope>NUCLEOTIDE SEQUENCE [LARGE SCALE GENOMIC DNA]</scope>
    <source>
        <strain evidence="2 3">DSM 17393</strain>
    </source>
</reference>
<dbReference type="PANTHER" id="PTHR30327:SF1">
    <property type="entry name" value="UPF0301 PROTEIN YQGE"/>
    <property type="match status" value="1"/>
</dbReference>
<dbReference type="GO" id="GO:0005829">
    <property type="term" value="C:cytosol"/>
    <property type="evidence" value="ECO:0007669"/>
    <property type="project" value="TreeGrafter"/>
</dbReference>
<dbReference type="Pfam" id="PF02622">
    <property type="entry name" value="DUF179"/>
    <property type="match status" value="1"/>
</dbReference>
<sequence length="202" mass="22864">MYIRGMDTNADIFKIETNHVVPSRGKVLISEPFLYDEMFGRSVILLVDHSTDGTMGLVLNKPLPLSLNDVLKEFKDISNIPIYKGGPLSTDTLFYLHTLKDVEDSLQIGKGVYLNGDFDAIRRYILQGNDIDGKIRFFLGYSGWEHDQLCQEIEENTWLIGSTSIASLMNEKGSAELWKNVLGQLGGKYEIWSRFPQIPTLN</sequence>
<dbReference type="Gene3D" id="3.40.1740.10">
    <property type="entry name" value="VC0467-like"/>
    <property type="match status" value="1"/>
</dbReference>
<dbReference type="PANTHER" id="PTHR30327">
    <property type="entry name" value="UNCHARACTERIZED PROTEIN YQGE"/>
    <property type="match status" value="1"/>
</dbReference>
<dbReference type="AlphaFoldDB" id="B3CE02"/>